<dbReference type="eggNOG" id="KOG1611">
    <property type="taxonomic scope" value="Eukaryota"/>
</dbReference>
<evidence type="ECO:0000256" key="3">
    <source>
        <dbReference type="SAM" id="MobiDB-lite"/>
    </source>
</evidence>
<feature type="region of interest" description="Disordered" evidence="3">
    <location>
        <begin position="1"/>
        <end position="29"/>
    </location>
</feature>
<evidence type="ECO:0000256" key="2">
    <source>
        <dbReference type="ARBA" id="ARBA00023002"/>
    </source>
</evidence>
<gene>
    <name evidence="4" type="ORF">UCRPA7_4219</name>
</gene>
<sequence length="295" mass="32613">MLTQTPPGFPLTLHNKPYPGTSPTRPEVSQTGRTALVCGASTGIGRAIARNFCAAKAARVIITARRPDVLASTVKELAAAHPDTEVIGKVSDVLDLKAAASLWDGLHAEGTNVDVLVWNAVGHPELKPLIEQGSERLWQDFENNLHCPLYFVNRFYHQPNHNSQKHFLFVSTQDIHNWGSAPQMPGYQLVKSACTATMQQIARDIPAEDMQMLSFHPSTVFTEAAKMAGYDENTLPWVDENVPGQFAVWAASSEAKFLHGRFVWATWDVNELTSGDIRKKIDEDPWFLKVGVKGL</sequence>
<dbReference type="InterPro" id="IPR036291">
    <property type="entry name" value="NAD(P)-bd_dom_sf"/>
</dbReference>
<accession>R8BM10</accession>
<evidence type="ECO:0000313" key="4">
    <source>
        <dbReference type="EMBL" id="EOO00315.1"/>
    </source>
</evidence>
<dbReference type="PRINTS" id="PR00081">
    <property type="entry name" value="GDHRDH"/>
</dbReference>
<protein>
    <submittedName>
        <fullName evidence="4">Putative short chain dehydrogenase protein</fullName>
    </submittedName>
</protein>
<comment type="similarity">
    <text evidence="1">Belongs to the short-chain dehydrogenases/reductases (SDR) family.</text>
</comment>
<dbReference type="EMBL" id="KB933100">
    <property type="protein sequence ID" value="EOO00315.1"/>
    <property type="molecule type" value="Genomic_DNA"/>
</dbReference>
<evidence type="ECO:0000313" key="5">
    <source>
        <dbReference type="Proteomes" id="UP000014074"/>
    </source>
</evidence>
<dbReference type="HOGENOM" id="CLU_010194_8_2_1"/>
<reference evidence="5" key="1">
    <citation type="journal article" date="2013" name="Genome Announc.">
        <title>Draft genome sequence of the ascomycete Phaeoacremonium aleophilum strain UCR-PA7, a causal agent of the esca disease complex in grapevines.</title>
        <authorList>
            <person name="Blanco-Ulate B."/>
            <person name="Rolshausen P."/>
            <person name="Cantu D."/>
        </authorList>
    </citation>
    <scope>NUCLEOTIDE SEQUENCE [LARGE SCALE GENOMIC DNA]</scope>
    <source>
        <strain evidence="5">UCR-PA7</strain>
    </source>
</reference>
<dbReference type="AlphaFoldDB" id="R8BM10"/>
<dbReference type="OrthoDB" id="1933717at2759"/>
<dbReference type="GeneID" id="19324647"/>
<dbReference type="Proteomes" id="UP000014074">
    <property type="component" value="Unassembled WGS sequence"/>
</dbReference>
<dbReference type="InterPro" id="IPR002347">
    <property type="entry name" value="SDR_fam"/>
</dbReference>
<keyword evidence="5" id="KW-1185">Reference proteome</keyword>
<dbReference type="KEGG" id="tmn:UCRPA7_4219"/>
<dbReference type="PANTHER" id="PTHR42901">
    <property type="entry name" value="ALCOHOL DEHYDROGENASE"/>
    <property type="match status" value="1"/>
</dbReference>
<evidence type="ECO:0000256" key="1">
    <source>
        <dbReference type="ARBA" id="ARBA00006484"/>
    </source>
</evidence>
<dbReference type="GO" id="GO:0016491">
    <property type="term" value="F:oxidoreductase activity"/>
    <property type="evidence" value="ECO:0007669"/>
    <property type="project" value="UniProtKB-KW"/>
</dbReference>
<organism evidence="4 5">
    <name type="scientific">Phaeoacremonium minimum (strain UCR-PA7)</name>
    <name type="common">Esca disease fungus</name>
    <name type="synonym">Togninia minima</name>
    <dbReference type="NCBI Taxonomy" id="1286976"/>
    <lineage>
        <taxon>Eukaryota</taxon>
        <taxon>Fungi</taxon>
        <taxon>Dikarya</taxon>
        <taxon>Ascomycota</taxon>
        <taxon>Pezizomycotina</taxon>
        <taxon>Sordariomycetes</taxon>
        <taxon>Sordariomycetidae</taxon>
        <taxon>Togniniales</taxon>
        <taxon>Togniniaceae</taxon>
        <taxon>Phaeoacremonium</taxon>
    </lineage>
</organism>
<dbReference type="Pfam" id="PF00106">
    <property type="entry name" value="adh_short"/>
    <property type="match status" value="1"/>
</dbReference>
<dbReference type="SUPFAM" id="SSF51735">
    <property type="entry name" value="NAD(P)-binding Rossmann-fold domains"/>
    <property type="match status" value="1"/>
</dbReference>
<proteinExistence type="inferred from homology"/>
<dbReference type="RefSeq" id="XP_007914982.1">
    <property type="nucleotide sequence ID" value="XM_007916791.1"/>
</dbReference>
<name>R8BM10_PHAM7</name>
<dbReference type="Gene3D" id="3.40.50.720">
    <property type="entry name" value="NAD(P)-binding Rossmann-like Domain"/>
    <property type="match status" value="1"/>
</dbReference>
<dbReference type="PANTHER" id="PTHR42901:SF1">
    <property type="entry name" value="ALCOHOL DEHYDROGENASE"/>
    <property type="match status" value="1"/>
</dbReference>
<keyword evidence="2" id="KW-0560">Oxidoreductase</keyword>